<keyword evidence="2" id="KW-1003">Cell membrane</keyword>
<evidence type="ECO:0000313" key="7">
    <source>
        <dbReference type="EMBL" id="MBZ7987884.1"/>
    </source>
</evidence>
<feature type="transmembrane region" description="Helical" evidence="6">
    <location>
        <begin position="24"/>
        <end position="48"/>
    </location>
</feature>
<dbReference type="PANTHER" id="PTHR23291">
    <property type="entry name" value="BAX INHIBITOR-RELATED"/>
    <property type="match status" value="1"/>
</dbReference>
<evidence type="ECO:0000256" key="6">
    <source>
        <dbReference type="RuleBase" id="RU004379"/>
    </source>
</evidence>
<dbReference type="PANTHER" id="PTHR23291:SF115">
    <property type="entry name" value="MODULATOR OF FTSH PROTEASE YCCA"/>
    <property type="match status" value="1"/>
</dbReference>
<dbReference type="InterPro" id="IPR006214">
    <property type="entry name" value="Bax_inhibitor_1-related"/>
</dbReference>
<name>A0ABS7WSY7_9BACT</name>
<comment type="subcellular location">
    <subcellularLocation>
        <location evidence="1">Cell membrane</location>
        <topology evidence="1">Multi-pass membrane protein</topology>
    </subcellularLocation>
</comment>
<sequence>MNLYDRSYESSSVRSDAGVFVRDTYMYFALSLIAATIGAFLGTTYLAPVLVGNLMANIIILIAEIGLIMFLSRMQVSTLASFLLFVFAFISGLSLTSIIFITLQSANGATIIAQALFLTTLAFAGLSVFAFTTKRDFSVFSKIAFITLIVVIGASLVNLFFQSSLLNTIVSCVCALLFSYFIIYDTQMIIRGAYRTPIQAAIALYLDFINLFISLLNILRSVRD</sequence>
<dbReference type="Pfam" id="PF01027">
    <property type="entry name" value="Bax1-I"/>
    <property type="match status" value="1"/>
</dbReference>
<evidence type="ECO:0000256" key="2">
    <source>
        <dbReference type="ARBA" id="ARBA00022475"/>
    </source>
</evidence>
<feature type="transmembrane region" description="Helical" evidence="6">
    <location>
        <begin position="143"/>
        <end position="161"/>
    </location>
</feature>
<evidence type="ECO:0000256" key="3">
    <source>
        <dbReference type="ARBA" id="ARBA00022692"/>
    </source>
</evidence>
<reference evidence="7 8" key="1">
    <citation type="submission" date="2020-07" db="EMBL/GenBank/DDBJ databases">
        <title>Transfer of Campylobacter canadensis to the novel genus Avispirillum gen. nov., that also includes two novel species recovered from migratory waterfowl: Avispirillum anseris sp. nov. and Avispirillum brantae sp. nov.</title>
        <authorList>
            <person name="Miller W.G."/>
            <person name="Chapman M.H."/>
            <person name="Yee E."/>
            <person name="Inglis G.D."/>
        </authorList>
    </citation>
    <scope>NUCLEOTIDE SEQUENCE [LARGE SCALE GENOMIC DNA]</scope>
    <source>
        <strain evidence="7 8">L283</strain>
    </source>
</reference>
<keyword evidence="5 6" id="KW-0472">Membrane</keyword>
<feature type="transmembrane region" description="Helical" evidence="6">
    <location>
        <begin position="54"/>
        <end position="72"/>
    </location>
</feature>
<feature type="transmembrane region" description="Helical" evidence="6">
    <location>
        <begin position="198"/>
        <end position="219"/>
    </location>
</feature>
<dbReference type="EMBL" id="JACGBB010000018">
    <property type="protein sequence ID" value="MBZ7987884.1"/>
    <property type="molecule type" value="Genomic_DNA"/>
</dbReference>
<gene>
    <name evidence="7" type="ORF">AVCANL283_07230</name>
</gene>
<keyword evidence="4 6" id="KW-1133">Transmembrane helix</keyword>
<accession>A0ABS7WSY7</accession>
<feature type="transmembrane region" description="Helical" evidence="6">
    <location>
        <begin position="79"/>
        <end position="103"/>
    </location>
</feature>
<dbReference type="RefSeq" id="WP_172233696.1">
    <property type="nucleotide sequence ID" value="NZ_CP035946.1"/>
</dbReference>
<dbReference type="Proteomes" id="UP000786183">
    <property type="component" value="Unassembled WGS sequence"/>
</dbReference>
<keyword evidence="3 6" id="KW-0812">Transmembrane</keyword>
<comment type="similarity">
    <text evidence="6">Belongs to the BI1 family.</text>
</comment>
<feature type="transmembrane region" description="Helical" evidence="6">
    <location>
        <begin position="109"/>
        <end position="131"/>
    </location>
</feature>
<proteinExistence type="inferred from homology"/>
<feature type="transmembrane region" description="Helical" evidence="6">
    <location>
        <begin position="167"/>
        <end position="186"/>
    </location>
</feature>
<evidence type="ECO:0000256" key="4">
    <source>
        <dbReference type="ARBA" id="ARBA00022989"/>
    </source>
</evidence>
<protein>
    <submittedName>
        <fullName evidence="7">Bax inhibitor-1/YccA family protein</fullName>
    </submittedName>
</protein>
<evidence type="ECO:0000313" key="8">
    <source>
        <dbReference type="Proteomes" id="UP000786183"/>
    </source>
</evidence>
<organism evidence="7 8">
    <name type="scientific">Campylobacter canadensis</name>
    <dbReference type="NCBI Taxonomy" id="449520"/>
    <lineage>
        <taxon>Bacteria</taxon>
        <taxon>Pseudomonadati</taxon>
        <taxon>Campylobacterota</taxon>
        <taxon>Epsilonproteobacteria</taxon>
        <taxon>Campylobacterales</taxon>
        <taxon>Campylobacteraceae</taxon>
        <taxon>Campylobacter</taxon>
    </lineage>
</organism>
<dbReference type="CDD" id="cd10432">
    <property type="entry name" value="BI-1-like_bacterial"/>
    <property type="match status" value="1"/>
</dbReference>
<evidence type="ECO:0000256" key="1">
    <source>
        <dbReference type="ARBA" id="ARBA00004651"/>
    </source>
</evidence>
<evidence type="ECO:0000256" key="5">
    <source>
        <dbReference type="ARBA" id="ARBA00023136"/>
    </source>
</evidence>
<comment type="caution">
    <text evidence="7">The sequence shown here is derived from an EMBL/GenBank/DDBJ whole genome shotgun (WGS) entry which is preliminary data.</text>
</comment>
<keyword evidence="8" id="KW-1185">Reference proteome</keyword>